<proteinExistence type="inferred from homology"/>
<dbReference type="EC" id="5.6.2.4" evidence="9"/>
<comment type="caution">
    <text evidence="15">The sequence shown here is derived from an EMBL/GenBank/DDBJ whole genome shotgun (WGS) entry which is preliminary data.</text>
</comment>
<dbReference type="FunFam" id="1.10.10.160:FF:000001">
    <property type="entry name" value="ATP-dependent DNA helicase"/>
    <property type="match status" value="1"/>
</dbReference>
<dbReference type="Proteomes" id="UP001274830">
    <property type="component" value="Unassembled WGS sequence"/>
</dbReference>
<organism evidence="15 16">
    <name type="scientific">Recurvomyces mirabilis</name>
    <dbReference type="NCBI Taxonomy" id="574656"/>
    <lineage>
        <taxon>Eukaryota</taxon>
        <taxon>Fungi</taxon>
        <taxon>Dikarya</taxon>
        <taxon>Ascomycota</taxon>
        <taxon>Pezizomycotina</taxon>
        <taxon>Dothideomycetes</taxon>
        <taxon>Dothideomycetidae</taxon>
        <taxon>Mycosphaerellales</taxon>
        <taxon>Teratosphaeriaceae</taxon>
        <taxon>Recurvomyces</taxon>
    </lineage>
</organism>
<dbReference type="GO" id="GO:0005634">
    <property type="term" value="C:nucleus"/>
    <property type="evidence" value="ECO:0007669"/>
    <property type="project" value="TreeGrafter"/>
</dbReference>
<dbReference type="PROSITE" id="PS51198">
    <property type="entry name" value="UVRD_HELICASE_ATP_BIND"/>
    <property type="match status" value="1"/>
</dbReference>
<dbReference type="GO" id="GO:0003677">
    <property type="term" value="F:DNA binding"/>
    <property type="evidence" value="ECO:0007669"/>
    <property type="project" value="UniProtKB-KW"/>
</dbReference>
<evidence type="ECO:0000256" key="2">
    <source>
        <dbReference type="ARBA" id="ARBA00022741"/>
    </source>
</evidence>
<keyword evidence="3 11" id="KW-0378">Hydrolase</keyword>
<evidence type="ECO:0000256" key="9">
    <source>
        <dbReference type="ARBA" id="ARBA00034808"/>
    </source>
</evidence>
<dbReference type="GO" id="GO:0032991">
    <property type="term" value="C:protein-containing complex"/>
    <property type="evidence" value="ECO:0007669"/>
    <property type="project" value="UniProtKB-ARBA"/>
</dbReference>
<comment type="catalytic activity">
    <reaction evidence="10">
        <text>ATP + H2O = ADP + phosphate + H(+)</text>
        <dbReference type="Rhea" id="RHEA:13065"/>
        <dbReference type="ChEBI" id="CHEBI:15377"/>
        <dbReference type="ChEBI" id="CHEBI:15378"/>
        <dbReference type="ChEBI" id="CHEBI:30616"/>
        <dbReference type="ChEBI" id="CHEBI:43474"/>
        <dbReference type="ChEBI" id="CHEBI:456216"/>
        <dbReference type="EC" id="5.6.2.4"/>
    </reaction>
</comment>
<dbReference type="Gene3D" id="1.10.486.10">
    <property type="entry name" value="PCRA, domain 4"/>
    <property type="match status" value="1"/>
</dbReference>
<dbReference type="PROSITE" id="PS51217">
    <property type="entry name" value="UVRD_HELICASE_CTER"/>
    <property type="match status" value="1"/>
</dbReference>
<evidence type="ECO:0000256" key="3">
    <source>
        <dbReference type="ARBA" id="ARBA00022801"/>
    </source>
</evidence>
<evidence type="ECO:0000256" key="10">
    <source>
        <dbReference type="ARBA" id="ARBA00048988"/>
    </source>
</evidence>
<name>A0AAE1C1V6_9PEZI</name>
<dbReference type="InterPro" id="IPR013986">
    <property type="entry name" value="DExx_box_DNA_helicase_dom_sf"/>
</dbReference>
<evidence type="ECO:0000259" key="14">
    <source>
        <dbReference type="PROSITE" id="PS51217"/>
    </source>
</evidence>
<dbReference type="Pfam" id="PF00580">
    <property type="entry name" value="UvrD-helicase"/>
    <property type="match status" value="1"/>
</dbReference>
<evidence type="ECO:0000256" key="5">
    <source>
        <dbReference type="ARBA" id="ARBA00022840"/>
    </source>
</evidence>
<comment type="catalytic activity">
    <reaction evidence="8">
        <text>Couples ATP hydrolysis with the unwinding of duplex DNA by translocating in the 3'-5' direction.</text>
        <dbReference type="EC" id="5.6.2.4"/>
    </reaction>
</comment>
<keyword evidence="7" id="KW-0413">Isomerase</keyword>
<feature type="domain" description="UvrD-like helicase C-terminal" evidence="14">
    <location>
        <begin position="281"/>
        <end position="596"/>
    </location>
</feature>
<evidence type="ECO:0000256" key="4">
    <source>
        <dbReference type="ARBA" id="ARBA00022806"/>
    </source>
</evidence>
<feature type="compositionally biased region" description="Low complexity" evidence="12">
    <location>
        <begin position="825"/>
        <end position="834"/>
    </location>
</feature>
<dbReference type="Gene3D" id="3.40.50.300">
    <property type="entry name" value="P-loop containing nucleotide triphosphate hydrolases"/>
    <property type="match status" value="2"/>
</dbReference>
<keyword evidence="6" id="KW-0238">DNA-binding</keyword>
<evidence type="ECO:0000313" key="15">
    <source>
        <dbReference type="EMBL" id="KAK3674954.1"/>
    </source>
</evidence>
<keyword evidence="4 11" id="KW-0347">Helicase</keyword>
<evidence type="ECO:0000256" key="8">
    <source>
        <dbReference type="ARBA" id="ARBA00034617"/>
    </source>
</evidence>
<dbReference type="GO" id="GO:0043138">
    <property type="term" value="F:3'-5' DNA helicase activity"/>
    <property type="evidence" value="ECO:0007669"/>
    <property type="project" value="UniProtKB-EC"/>
</dbReference>
<dbReference type="PANTHER" id="PTHR11070">
    <property type="entry name" value="UVRD / RECB / PCRA DNA HELICASE FAMILY MEMBER"/>
    <property type="match status" value="1"/>
</dbReference>
<dbReference type="EMBL" id="JAUTXT010000017">
    <property type="protein sequence ID" value="KAK3674954.1"/>
    <property type="molecule type" value="Genomic_DNA"/>
</dbReference>
<gene>
    <name evidence="15" type="primary">srs2</name>
    <name evidence="15" type="ORF">LTR78_005298</name>
</gene>
<dbReference type="GO" id="GO:0016787">
    <property type="term" value="F:hydrolase activity"/>
    <property type="evidence" value="ECO:0007669"/>
    <property type="project" value="UniProtKB-UniRule"/>
</dbReference>
<evidence type="ECO:0000256" key="7">
    <source>
        <dbReference type="ARBA" id="ARBA00023235"/>
    </source>
</evidence>
<dbReference type="Pfam" id="PF13361">
    <property type="entry name" value="UvrD_C"/>
    <property type="match status" value="1"/>
</dbReference>
<evidence type="ECO:0000259" key="13">
    <source>
        <dbReference type="PROSITE" id="PS51198"/>
    </source>
</evidence>
<protein>
    <recommendedName>
        <fullName evidence="9">DNA 3'-5' helicase</fullName>
        <ecNumber evidence="9">5.6.2.4</ecNumber>
    </recommendedName>
</protein>
<accession>A0AAE1C1V6</accession>
<dbReference type="Gene3D" id="1.10.10.160">
    <property type="match status" value="1"/>
</dbReference>
<keyword evidence="5 11" id="KW-0067">ATP-binding</keyword>
<evidence type="ECO:0000256" key="12">
    <source>
        <dbReference type="SAM" id="MobiDB-lite"/>
    </source>
</evidence>
<dbReference type="GO" id="GO:0000725">
    <property type="term" value="P:recombinational repair"/>
    <property type="evidence" value="ECO:0007669"/>
    <property type="project" value="TreeGrafter"/>
</dbReference>
<evidence type="ECO:0000256" key="1">
    <source>
        <dbReference type="ARBA" id="ARBA00009922"/>
    </source>
</evidence>
<feature type="binding site" evidence="11">
    <location>
        <begin position="28"/>
        <end position="35"/>
    </location>
    <ligand>
        <name>ATP</name>
        <dbReference type="ChEBI" id="CHEBI:30616"/>
    </ligand>
</feature>
<keyword evidence="16" id="KW-1185">Reference proteome</keyword>
<dbReference type="PANTHER" id="PTHR11070:SF2">
    <property type="entry name" value="ATP-DEPENDENT DNA HELICASE SRS2"/>
    <property type="match status" value="1"/>
</dbReference>
<evidence type="ECO:0000256" key="11">
    <source>
        <dbReference type="PROSITE-ProRule" id="PRU00560"/>
    </source>
</evidence>
<sequence length="973" mass="107900">MASDILKGLNRAQREAVTSEANVVQVLAPPGSGKTKTLTARVAYLLAHRQLQPWNIIVCTFTVKAASEMKERIRGFVGDECAKQLKLGTFHSIALRYLKQYGTHIGLQKDFGLADTADSRAIVKRIVKQNELSMDANQARSKISSQKAKGIDAEEFARTRKNAEQQEFSQIYQEYQAMLDASNLLDYDDLLLRCCVLLRTKRECVKNVQALLIDEFQDTNTIQYDLMSLFAQERNVITIVGDPDQSIYGFRSAEIKNLSRMKEGWPDTLTINLEENYRSSGAILHAAQHIIEQDESRPAKKLQATHTFGLRPILRKLPHAQAEAEWLVSEVKRLQALTGNMLQKSDFAVLLRSAALSRVIETALGQAGVPYRMVGGARFYDRVEIKLLLDYLRVIDTPGNSEALERIINVPARRVGEATVKALAEEARIKGSTLWSHVEAVAQGRRRSRAKINEPAMLGLRKFVGIVLGGRKKIEAAADGPVPVVDILTLVIKKLSFEKYLSEHYKEDHETRWSNVEELLAQATEASDPARLQSLIEESTLPDIDDLEQVAVSAKDDALSFFLANIALTASSAEKAEKDGEQAQQLTISTIHAAKGLEWPVVFIPACYDGSIPHSRAEDHDEERRLLYVGMTRAQAVLFLSSPQRNSQREEAVLSTFLAQSGVSSFFEEHGPSIAMTEVTGLAITLRRERPTPAKLAECKKGLDTDEDNHWPVTGELPLAELAKWDYGNSGGQATRPAAVFSSASITMQQLSDFPGATAAAAPGFTSLKIKYEEAKEELTLAQMDRRAQQAKMLETEKPKGRKRQMEGQGTIASFFGKPALSKQTSSTTSLESTAAVNASDMPPGFKRSRQALQEVDNVRTIRPEVELERQNLLQHKVRTAPLLRQKSVISTEHSVPAAGYMFLSNFPPRPEDAEISSSATMLPFEEEDTENYGHARPATTLHTTSMQRVAPQRKTLGMRRSLHGWSARGGKG</sequence>
<feature type="region of interest" description="Disordered" evidence="12">
    <location>
        <begin position="927"/>
        <end position="973"/>
    </location>
</feature>
<evidence type="ECO:0000256" key="6">
    <source>
        <dbReference type="ARBA" id="ARBA00023125"/>
    </source>
</evidence>
<dbReference type="InterPro" id="IPR000212">
    <property type="entry name" value="DNA_helicase_UvrD/REP"/>
</dbReference>
<dbReference type="InterPro" id="IPR027417">
    <property type="entry name" value="P-loop_NTPase"/>
</dbReference>
<dbReference type="CDD" id="cd18807">
    <property type="entry name" value="SF1_C_UvrD"/>
    <property type="match status" value="1"/>
</dbReference>
<dbReference type="CDD" id="cd17932">
    <property type="entry name" value="DEXQc_UvrD"/>
    <property type="match status" value="1"/>
</dbReference>
<dbReference type="InterPro" id="IPR014016">
    <property type="entry name" value="UvrD-like_ATP-bd"/>
</dbReference>
<dbReference type="AlphaFoldDB" id="A0AAE1C1V6"/>
<dbReference type="SUPFAM" id="SSF52540">
    <property type="entry name" value="P-loop containing nucleoside triphosphate hydrolases"/>
    <property type="match status" value="1"/>
</dbReference>
<comment type="similarity">
    <text evidence="1">Belongs to the helicase family. UvrD subfamily.</text>
</comment>
<dbReference type="InterPro" id="IPR014017">
    <property type="entry name" value="DNA_helicase_UvrD-like_C"/>
</dbReference>
<reference evidence="15" key="1">
    <citation type="submission" date="2023-07" db="EMBL/GenBank/DDBJ databases">
        <title>Black Yeasts Isolated from many extreme environments.</title>
        <authorList>
            <person name="Coleine C."/>
            <person name="Stajich J.E."/>
            <person name="Selbmann L."/>
        </authorList>
    </citation>
    <scope>NUCLEOTIDE SEQUENCE</scope>
    <source>
        <strain evidence="15">CCFEE 5485</strain>
    </source>
</reference>
<feature type="domain" description="UvrD-like helicase ATP-binding" evidence="13">
    <location>
        <begin position="7"/>
        <end position="280"/>
    </location>
</feature>
<feature type="region of interest" description="Disordered" evidence="12">
    <location>
        <begin position="823"/>
        <end position="846"/>
    </location>
</feature>
<evidence type="ECO:0000313" key="16">
    <source>
        <dbReference type="Proteomes" id="UP001274830"/>
    </source>
</evidence>
<dbReference type="GO" id="GO:0005524">
    <property type="term" value="F:ATP binding"/>
    <property type="evidence" value="ECO:0007669"/>
    <property type="project" value="UniProtKB-UniRule"/>
</dbReference>
<keyword evidence="2 11" id="KW-0547">Nucleotide-binding</keyword>